<proteinExistence type="predicted"/>
<evidence type="ECO:0008006" key="3">
    <source>
        <dbReference type="Google" id="ProtNLM"/>
    </source>
</evidence>
<dbReference type="InterPro" id="IPR021857">
    <property type="entry name" value="DUF3467"/>
</dbReference>
<dbReference type="Proteomes" id="UP000324974">
    <property type="component" value="Chromosome"/>
</dbReference>
<dbReference type="Pfam" id="PF11950">
    <property type="entry name" value="DUF3467"/>
    <property type="match status" value="1"/>
</dbReference>
<evidence type="ECO:0000313" key="2">
    <source>
        <dbReference type="Proteomes" id="UP000324974"/>
    </source>
</evidence>
<dbReference type="AlphaFoldDB" id="A0A5C1ASD3"/>
<dbReference type="KEGG" id="lrs:PX52LOC_08196"/>
<dbReference type="EMBL" id="CP042425">
    <property type="protein sequence ID" value="QEL21067.1"/>
    <property type="molecule type" value="Genomic_DNA"/>
</dbReference>
<gene>
    <name evidence="1" type="ORF">PX52LOC_08196</name>
</gene>
<accession>A0A5C1ASD3</accession>
<evidence type="ECO:0000313" key="1">
    <source>
        <dbReference type="EMBL" id="QEL21067.1"/>
    </source>
</evidence>
<reference evidence="2" key="1">
    <citation type="submission" date="2019-08" db="EMBL/GenBank/DDBJ databases">
        <title>Limnoglobus roseus gen. nov., sp. nov., a novel freshwater planctomycete with a giant genome from the family Gemmataceae.</title>
        <authorList>
            <person name="Kulichevskaya I.S."/>
            <person name="Naumoff D.G."/>
            <person name="Miroshnikov K."/>
            <person name="Ivanova A."/>
            <person name="Philippov D.A."/>
            <person name="Hakobyan A."/>
            <person name="Rijpstra I.C."/>
            <person name="Sinninghe Damste J.S."/>
            <person name="Liesack W."/>
            <person name="Dedysh S.N."/>
        </authorList>
    </citation>
    <scope>NUCLEOTIDE SEQUENCE [LARGE SCALE GENOMIC DNA]</scope>
    <source>
        <strain evidence="2">PX52</strain>
    </source>
</reference>
<dbReference type="RefSeq" id="WP_149115309.1">
    <property type="nucleotide sequence ID" value="NZ_CP042425.1"/>
</dbReference>
<sequence>MSDSAKTPDVPLTAAPGQQAGAQIQIPVDATKMQSVYANFFRLSLSSSMEEVLIDIGLHTGIMQSQNVAEPLQFTHRLVLNPFVAKRLMDSLRQIIMRHEQLFGVLEVDAQKRLRQRPQ</sequence>
<keyword evidence="2" id="KW-1185">Reference proteome</keyword>
<organism evidence="1 2">
    <name type="scientific">Limnoglobus roseus</name>
    <dbReference type="NCBI Taxonomy" id="2598579"/>
    <lineage>
        <taxon>Bacteria</taxon>
        <taxon>Pseudomonadati</taxon>
        <taxon>Planctomycetota</taxon>
        <taxon>Planctomycetia</taxon>
        <taxon>Gemmatales</taxon>
        <taxon>Gemmataceae</taxon>
        <taxon>Limnoglobus</taxon>
    </lineage>
</organism>
<dbReference type="OrthoDB" id="277953at2"/>
<protein>
    <recommendedName>
        <fullName evidence="3">DUF3467 domain-containing protein</fullName>
    </recommendedName>
</protein>
<name>A0A5C1ASD3_9BACT</name>